<comment type="caution">
    <text evidence="1">The sequence shown here is derived from an EMBL/GenBank/DDBJ whole genome shotgun (WGS) entry which is preliminary data.</text>
</comment>
<evidence type="ECO:0000313" key="2">
    <source>
        <dbReference type="Proteomes" id="UP001054945"/>
    </source>
</evidence>
<evidence type="ECO:0000313" key="1">
    <source>
        <dbReference type="EMBL" id="GIY81514.1"/>
    </source>
</evidence>
<dbReference type="Proteomes" id="UP001054945">
    <property type="component" value="Unassembled WGS sequence"/>
</dbReference>
<proteinExistence type="predicted"/>
<gene>
    <name evidence="1" type="ORF">CEXT_744681</name>
</gene>
<organism evidence="1 2">
    <name type="scientific">Caerostris extrusa</name>
    <name type="common">Bark spider</name>
    <name type="synonym">Caerostris bankana</name>
    <dbReference type="NCBI Taxonomy" id="172846"/>
    <lineage>
        <taxon>Eukaryota</taxon>
        <taxon>Metazoa</taxon>
        <taxon>Ecdysozoa</taxon>
        <taxon>Arthropoda</taxon>
        <taxon>Chelicerata</taxon>
        <taxon>Arachnida</taxon>
        <taxon>Araneae</taxon>
        <taxon>Araneomorphae</taxon>
        <taxon>Entelegynae</taxon>
        <taxon>Araneoidea</taxon>
        <taxon>Araneidae</taxon>
        <taxon>Caerostris</taxon>
    </lineage>
</organism>
<keyword evidence="2" id="KW-1185">Reference proteome</keyword>
<protein>
    <submittedName>
        <fullName evidence="1">Uncharacterized protein</fullName>
    </submittedName>
</protein>
<name>A0AAV4WI81_CAEEX</name>
<accession>A0AAV4WI81</accession>
<reference evidence="1 2" key="1">
    <citation type="submission" date="2021-06" db="EMBL/GenBank/DDBJ databases">
        <title>Caerostris extrusa draft genome.</title>
        <authorList>
            <person name="Kono N."/>
            <person name="Arakawa K."/>
        </authorList>
    </citation>
    <scope>NUCLEOTIDE SEQUENCE [LARGE SCALE GENOMIC DNA]</scope>
</reference>
<dbReference type="EMBL" id="BPLR01016137">
    <property type="protein sequence ID" value="GIY81514.1"/>
    <property type="molecule type" value="Genomic_DNA"/>
</dbReference>
<sequence length="173" mass="19662">MKFRCLKSSEWYSLSCLFTQTWCDSVIVYHATYRFVLELKIVHVKIPHFTVLSQFHVLISKASNCTDHSVILKEVNVPLWRNDDCERALKFHFWSQLQATSDFSLRRRRRARCVRVALGNLRDAAEMGEDLWSAKGTATGIKLVSFRLALDVVSQTPQASTPGLKATAPGSTE</sequence>
<dbReference type="AlphaFoldDB" id="A0AAV4WI81"/>